<evidence type="ECO:0000313" key="3">
    <source>
        <dbReference type="EMBL" id="SZX78926.1"/>
    </source>
</evidence>
<feature type="compositionally biased region" description="Polar residues" evidence="1">
    <location>
        <begin position="12"/>
        <end position="47"/>
    </location>
</feature>
<dbReference type="AlphaFoldDB" id="A0A383WQ67"/>
<gene>
    <name evidence="3" type="ORF">BQ4739_LOCUS19225</name>
    <name evidence="2" type="ORF">BQ4739_LOCUS2927</name>
</gene>
<name>A0A383WQ67_TETOB</name>
<dbReference type="EMBL" id="FNXT01000218">
    <property type="protein sequence ID" value="SZX62330.1"/>
    <property type="molecule type" value="Genomic_DNA"/>
</dbReference>
<feature type="compositionally biased region" description="Low complexity" evidence="1">
    <location>
        <begin position="265"/>
        <end position="293"/>
    </location>
</feature>
<protein>
    <submittedName>
        <fullName evidence="3">Uncharacterized protein</fullName>
    </submittedName>
</protein>
<evidence type="ECO:0000256" key="1">
    <source>
        <dbReference type="SAM" id="MobiDB-lite"/>
    </source>
</evidence>
<evidence type="ECO:0000313" key="2">
    <source>
        <dbReference type="EMBL" id="SZX62330.1"/>
    </source>
</evidence>
<feature type="compositionally biased region" description="Low complexity" evidence="1">
    <location>
        <begin position="167"/>
        <end position="179"/>
    </location>
</feature>
<dbReference type="EMBL" id="FNXT01001347">
    <property type="protein sequence ID" value="SZX78926.1"/>
    <property type="molecule type" value="Genomic_DNA"/>
</dbReference>
<feature type="compositionally biased region" description="Polar residues" evidence="1">
    <location>
        <begin position="187"/>
        <end position="201"/>
    </location>
</feature>
<feature type="region of interest" description="Disordered" evidence="1">
    <location>
        <begin position="246"/>
        <end position="293"/>
    </location>
</feature>
<keyword evidence="4" id="KW-1185">Reference proteome</keyword>
<feature type="compositionally biased region" description="Basic residues" evidence="1">
    <location>
        <begin position="483"/>
        <end position="493"/>
    </location>
</feature>
<feature type="region of interest" description="Disordered" evidence="1">
    <location>
        <begin position="166"/>
        <end position="211"/>
    </location>
</feature>
<feature type="region of interest" description="Disordered" evidence="1">
    <location>
        <begin position="467"/>
        <end position="503"/>
    </location>
</feature>
<proteinExistence type="predicted"/>
<organism evidence="3 4">
    <name type="scientific">Tetradesmus obliquus</name>
    <name type="common">Green alga</name>
    <name type="synonym">Acutodesmus obliquus</name>
    <dbReference type="NCBI Taxonomy" id="3088"/>
    <lineage>
        <taxon>Eukaryota</taxon>
        <taxon>Viridiplantae</taxon>
        <taxon>Chlorophyta</taxon>
        <taxon>core chlorophytes</taxon>
        <taxon>Chlorophyceae</taxon>
        <taxon>CS clade</taxon>
        <taxon>Sphaeropleales</taxon>
        <taxon>Scenedesmaceae</taxon>
        <taxon>Tetradesmus</taxon>
    </lineage>
</organism>
<evidence type="ECO:0000313" key="4">
    <source>
        <dbReference type="Proteomes" id="UP000256970"/>
    </source>
</evidence>
<accession>A0A383WQ67</accession>
<sequence>MARYMRAPAPVKSSSQAGPAGSHSNHSSPDSVLSLFSNSPPRRSQAQGVPVPAATEHDEEILDLWDNIWFGVSDSPPQLRLNSSRQAKATADPLDSVVLLNGLATGIQTASALGSYHRHAVAAAMAQQQQQQQQLLLIRSQQQAGQQQRHLLPTVDDGSILVVPQQNSNTLTNSSNTGSKAVPMPQEDQQTPFAQQLDSSMQQQQQQQQGPAPYVLGTWAQRQFIMPLNKALQKADDAAAAAQQAAAMPGTSVAQPIPANGRWPSNGSSGHSSRGSNGSKASKGSGGAAAAAANGDADGVDAATTAAPAAEVGQLAQVHGGNAAALAAAAAAAAAAVEDAVVAQRGSCCSFGTDDEEEAVQQAAWRWRFAKRWQAEQTRPPAEHAEHASVGDGGMEEALQYLAACGENWHLARAASIDPASDSRLLGTLGTPSLLSAELLVDESFSAHGSRGGLLQSTGSDMLGSGCLSREASSAGVPGQQHAGHHQHGRHGAGRGGGEATQQVTGITKRAAQLLAAQSDINKVVTQRWREVQSVQAGELWVGALLESAEVDDWGSYKFLLLRLRDRAGRQKLLVRGANYASDAKIVEGLHRQMMAACAAHDVCAEAIEVVGGGIMEWRRHRDRHLHISGGYVGPASGPGGPSTGSEVMNLAAVLTKQHLPMHYKVTSEGGKVL</sequence>
<feature type="region of interest" description="Disordered" evidence="1">
    <location>
        <begin position="1"/>
        <end position="55"/>
    </location>
</feature>
<dbReference type="Proteomes" id="UP000256970">
    <property type="component" value="Unassembled WGS sequence"/>
</dbReference>
<dbReference type="STRING" id="3088.A0A383WQ67"/>
<reference evidence="3 4" key="1">
    <citation type="submission" date="2016-10" db="EMBL/GenBank/DDBJ databases">
        <authorList>
            <person name="Cai Z."/>
        </authorList>
    </citation>
    <scope>NUCLEOTIDE SEQUENCE [LARGE SCALE GENOMIC DNA]</scope>
</reference>